<dbReference type="Proteomes" id="UP000594263">
    <property type="component" value="Unplaced"/>
</dbReference>
<evidence type="ECO:0000259" key="5">
    <source>
        <dbReference type="Pfam" id="PF00501"/>
    </source>
</evidence>
<dbReference type="Gramene" id="Kaladp0081s0245.1.v1.1">
    <property type="protein sequence ID" value="Kaladp0081s0245.1.v1.1"/>
    <property type="gene ID" value="Kaladp0081s0245.v1.1"/>
</dbReference>
<dbReference type="FunFam" id="3.40.50.12780:FF:000003">
    <property type="entry name" value="Long-chain-fatty-acid--CoA ligase FadD"/>
    <property type="match status" value="1"/>
</dbReference>
<evidence type="ECO:0000256" key="3">
    <source>
        <dbReference type="ARBA" id="ARBA00022741"/>
    </source>
</evidence>
<dbReference type="AlphaFoldDB" id="A0A7N0URG4"/>
<dbReference type="FunFam" id="3.30.300.30:FF:000007">
    <property type="entry name" value="4-coumarate--CoA ligase 2"/>
    <property type="match status" value="1"/>
</dbReference>
<dbReference type="GO" id="GO:0016405">
    <property type="term" value="F:CoA-ligase activity"/>
    <property type="evidence" value="ECO:0007669"/>
    <property type="project" value="TreeGrafter"/>
</dbReference>
<dbReference type="PANTHER" id="PTHR24096">
    <property type="entry name" value="LONG-CHAIN-FATTY-ACID--COA LIGASE"/>
    <property type="match status" value="1"/>
</dbReference>
<dbReference type="GO" id="GO:0005524">
    <property type="term" value="F:ATP binding"/>
    <property type="evidence" value="ECO:0007669"/>
    <property type="project" value="UniProtKB-KW"/>
</dbReference>
<evidence type="ECO:0000259" key="6">
    <source>
        <dbReference type="Pfam" id="PF13193"/>
    </source>
</evidence>
<keyword evidence="8" id="KW-1185">Reference proteome</keyword>
<dbReference type="Gene3D" id="3.30.300.30">
    <property type="match status" value="1"/>
</dbReference>
<protein>
    <recommendedName>
        <fullName evidence="9">4-coumarate--CoA ligase</fullName>
    </recommendedName>
</protein>
<dbReference type="EnsemblPlants" id="Kaladp0081s0245.1.v1.1">
    <property type="protein sequence ID" value="Kaladp0081s0245.1.v1.1"/>
    <property type="gene ID" value="Kaladp0081s0245.v1.1"/>
</dbReference>
<dbReference type="CDD" id="cd05904">
    <property type="entry name" value="4CL"/>
    <property type="match status" value="1"/>
</dbReference>
<evidence type="ECO:0000256" key="2">
    <source>
        <dbReference type="ARBA" id="ARBA00022598"/>
    </source>
</evidence>
<accession>A0A7N0URG4</accession>
<evidence type="ECO:0008006" key="9">
    <source>
        <dbReference type="Google" id="ProtNLM"/>
    </source>
</evidence>
<dbReference type="InterPro" id="IPR045851">
    <property type="entry name" value="AMP-bd_C_sf"/>
</dbReference>
<dbReference type="InterPro" id="IPR000873">
    <property type="entry name" value="AMP-dep_synth/lig_dom"/>
</dbReference>
<reference evidence="7" key="1">
    <citation type="submission" date="2021-01" db="UniProtKB">
        <authorList>
            <consortium name="EnsemblPlants"/>
        </authorList>
    </citation>
    <scope>IDENTIFICATION</scope>
</reference>
<dbReference type="Pfam" id="PF00501">
    <property type="entry name" value="AMP-binding"/>
    <property type="match status" value="1"/>
</dbReference>
<sequence>MEKSGYGRDGVYRSLCRPRPFPSDPDLSIVPFLLRDVGSYLHKPALIDADSGVSLTFSDLRSTLVKVAHGLKNLAIGKGDVVLIFAPNSIQFPLCFLGATAIGAVATTANPLYTVPELSRQVRDSNAKLIVTVPELVEKVKGFGLPIVILTSRPAPVVENSTLAVISFSELVKSAESESEFPKVSLRQTDTAALLYSSGTTGTSKGVVLTHRNFITVALMASSELGEKHNVALCFLPMFHCFGLCFILYSNLRTGNAVVSMARFSVEEVVKAVERYRVTDMWVVPPVMQALAKRSAVEKYDLSSLRLIGCGAAPLGAELMEECAKKLPHVVVIQGYGMTEAAGVIAMEDVRSRERNTGTVGSLVSGLEAQIVSVSSMKPQPPNQLGELWIRGPNIMKGYLNKPEATREAIDADGWLRTGDLGYFDEQGRLFVVDRIKELIKVKGYQVAPAELEGILVSHTEILDAVVIPFQDPEAGEVPGAYVVRTPNSSLNEESVKEYVSAQVAPFKQLRRVTFISSVPKSATGKILRRELIAQARSNI</sequence>
<dbReference type="OMA" id="SRQGWGM"/>
<feature type="domain" description="AMP-dependent synthetase/ligase" evidence="5">
    <location>
        <begin position="40"/>
        <end position="400"/>
    </location>
</feature>
<evidence type="ECO:0000256" key="4">
    <source>
        <dbReference type="ARBA" id="ARBA00022840"/>
    </source>
</evidence>
<evidence type="ECO:0000313" key="7">
    <source>
        <dbReference type="EnsemblPlants" id="Kaladp0081s0245.1.v1.1"/>
    </source>
</evidence>
<keyword evidence="3" id="KW-0547">Nucleotide-binding</keyword>
<dbReference type="Gene3D" id="3.40.50.12780">
    <property type="entry name" value="N-terminal domain of ligase-like"/>
    <property type="match status" value="1"/>
</dbReference>
<organism evidence="7 8">
    <name type="scientific">Kalanchoe fedtschenkoi</name>
    <name type="common">Lavender scallops</name>
    <name type="synonym">South American air plant</name>
    <dbReference type="NCBI Taxonomy" id="63787"/>
    <lineage>
        <taxon>Eukaryota</taxon>
        <taxon>Viridiplantae</taxon>
        <taxon>Streptophyta</taxon>
        <taxon>Embryophyta</taxon>
        <taxon>Tracheophyta</taxon>
        <taxon>Spermatophyta</taxon>
        <taxon>Magnoliopsida</taxon>
        <taxon>eudicotyledons</taxon>
        <taxon>Gunneridae</taxon>
        <taxon>Pentapetalae</taxon>
        <taxon>Saxifragales</taxon>
        <taxon>Crassulaceae</taxon>
        <taxon>Kalanchoe</taxon>
    </lineage>
</organism>
<dbReference type="InterPro" id="IPR025110">
    <property type="entry name" value="AMP-bd_C"/>
</dbReference>
<keyword evidence="4" id="KW-0067">ATP-binding</keyword>
<dbReference type="SUPFAM" id="SSF56801">
    <property type="entry name" value="Acetyl-CoA synthetase-like"/>
    <property type="match status" value="1"/>
</dbReference>
<dbReference type="PANTHER" id="PTHR24096:SF425">
    <property type="entry name" value="4-COUMARATE--COA LIGASE-LIKE 7"/>
    <property type="match status" value="1"/>
</dbReference>
<dbReference type="Pfam" id="PF13193">
    <property type="entry name" value="AMP-binding_C"/>
    <property type="match status" value="1"/>
</dbReference>
<dbReference type="PROSITE" id="PS00455">
    <property type="entry name" value="AMP_BINDING"/>
    <property type="match status" value="1"/>
</dbReference>
<feature type="domain" description="AMP-binding enzyme C-terminal" evidence="6">
    <location>
        <begin position="451"/>
        <end position="526"/>
    </location>
</feature>
<name>A0A7N0URG4_KALFE</name>
<dbReference type="InterPro" id="IPR042099">
    <property type="entry name" value="ANL_N_sf"/>
</dbReference>
<keyword evidence="2" id="KW-0436">Ligase</keyword>
<evidence type="ECO:0000313" key="8">
    <source>
        <dbReference type="Proteomes" id="UP000594263"/>
    </source>
</evidence>
<proteinExistence type="inferred from homology"/>
<evidence type="ECO:0000256" key="1">
    <source>
        <dbReference type="ARBA" id="ARBA00006432"/>
    </source>
</evidence>
<dbReference type="InterPro" id="IPR020845">
    <property type="entry name" value="AMP-binding_CS"/>
</dbReference>
<comment type="similarity">
    <text evidence="1">Belongs to the ATP-dependent AMP-binding enzyme family.</text>
</comment>